<dbReference type="InterPro" id="IPR003953">
    <property type="entry name" value="FAD-dep_OxRdtase_2_FAD-bd"/>
</dbReference>
<sequence>MTSKIAHISTDVLIIGGGMSGLSAAIAVSSSSNARCVVVEKSENLGGSSRLSAGMFWAPKAAEIALSTIPHAEPQLLTKFLSDYPNAVEWMRQNGIKAHDQFNGIMTIGIGFPIDIPQWLARAESIIKSSPSAQIMTKTSAVRLIQESPDVPGSRIAGAILRSSDGSLVHCSARAVVIATGGFQGSPKLVSEHIGLGADNIFVRSNPYSTGDGFKLGSQAGAGTSRGLSTFYGHLLPSPLQRRDVDPSHFIHLAQFQSGYSILVNRDGRRFCDETFGDEVNNQELARQPGRIGYMILNDDVRKRWALGEVFPNAGKIDRLEKAKSFGGRVTSASSIEKLLERVAQWGVPEVALQKTIAEYNQTVKNEAAKVIDAPVGLNHAPHPAFEGTSGGPFWALEVQPSITFTYGGLKIDTSARVLDADGKPVDGLFSCGMDAGGFSNWRYGGGLAQAFVTGQWAGQAALAELGESTKPTQAKL</sequence>
<feature type="domain" description="FAD-dependent oxidoreductase 2 FAD-binding" evidence="5">
    <location>
        <begin position="11"/>
        <end position="60"/>
    </location>
</feature>
<dbReference type="PANTHER" id="PTHR43400:SF10">
    <property type="entry name" value="3-OXOSTEROID 1-DEHYDROGENASE"/>
    <property type="match status" value="1"/>
</dbReference>
<dbReference type="SUPFAM" id="SSF56425">
    <property type="entry name" value="Succinate dehydrogenase/fumarate reductase flavoprotein, catalytic domain"/>
    <property type="match status" value="1"/>
</dbReference>
<keyword evidence="2" id="KW-0285">Flavoprotein</keyword>
<keyword evidence="3" id="KW-0274">FAD</keyword>
<dbReference type="GO" id="GO:0008202">
    <property type="term" value="P:steroid metabolic process"/>
    <property type="evidence" value="ECO:0007669"/>
    <property type="project" value="UniProtKB-ARBA"/>
</dbReference>
<dbReference type="AlphaFoldDB" id="A0A9P5HKV8"/>
<name>A0A9P5HKV8_9HYPO</name>
<dbReference type="EMBL" id="JAANBB010000001">
    <property type="protein sequence ID" value="KAF7558146.1"/>
    <property type="molecule type" value="Genomic_DNA"/>
</dbReference>
<proteinExistence type="predicted"/>
<dbReference type="GO" id="GO:0016491">
    <property type="term" value="F:oxidoreductase activity"/>
    <property type="evidence" value="ECO:0007669"/>
    <property type="project" value="UniProtKB-KW"/>
</dbReference>
<organism evidence="6 7">
    <name type="scientific">Cylindrodendrum hubeiense</name>
    <dbReference type="NCBI Taxonomy" id="595255"/>
    <lineage>
        <taxon>Eukaryota</taxon>
        <taxon>Fungi</taxon>
        <taxon>Dikarya</taxon>
        <taxon>Ascomycota</taxon>
        <taxon>Pezizomycotina</taxon>
        <taxon>Sordariomycetes</taxon>
        <taxon>Hypocreomycetidae</taxon>
        <taxon>Hypocreales</taxon>
        <taxon>Nectriaceae</taxon>
        <taxon>Cylindrodendrum</taxon>
    </lineage>
</organism>
<dbReference type="Gene3D" id="3.50.50.60">
    <property type="entry name" value="FAD/NAD(P)-binding domain"/>
    <property type="match status" value="1"/>
</dbReference>
<accession>A0A9P5HKV8</accession>
<dbReference type="PRINTS" id="PR00368">
    <property type="entry name" value="FADPNR"/>
</dbReference>
<evidence type="ECO:0000256" key="4">
    <source>
        <dbReference type="ARBA" id="ARBA00023002"/>
    </source>
</evidence>
<reference evidence="6" key="1">
    <citation type="submission" date="2020-03" db="EMBL/GenBank/DDBJ databases">
        <title>Draft Genome Sequence of Cylindrodendrum hubeiense.</title>
        <authorList>
            <person name="Buettner E."/>
            <person name="Kellner H."/>
        </authorList>
    </citation>
    <scope>NUCLEOTIDE SEQUENCE</scope>
    <source>
        <strain evidence="6">IHI 201604</strain>
    </source>
</reference>
<comment type="caution">
    <text evidence="6">The sequence shown here is derived from an EMBL/GenBank/DDBJ whole genome shotgun (WGS) entry which is preliminary data.</text>
</comment>
<feature type="domain" description="FAD-dependent oxidoreductase 2 FAD-binding" evidence="5">
    <location>
        <begin position="130"/>
        <end position="447"/>
    </location>
</feature>
<dbReference type="InterPro" id="IPR050315">
    <property type="entry name" value="FAD-oxidoreductase_2"/>
</dbReference>
<evidence type="ECO:0000259" key="5">
    <source>
        <dbReference type="Pfam" id="PF00890"/>
    </source>
</evidence>
<evidence type="ECO:0000256" key="2">
    <source>
        <dbReference type="ARBA" id="ARBA00022630"/>
    </source>
</evidence>
<dbReference type="Pfam" id="PF00890">
    <property type="entry name" value="FAD_binding_2"/>
    <property type="match status" value="2"/>
</dbReference>
<comment type="cofactor">
    <cofactor evidence="1">
        <name>FAD</name>
        <dbReference type="ChEBI" id="CHEBI:57692"/>
    </cofactor>
</comment>
<gene>
    <name evidence="6" type="ORF">G7Z17_g169</name>
</gene>
<evidence type="ECO:0000256" key="1">
    <source>
        <dbReference type="ARBA" id="ARBA00001974"/>
    </source>
</evidence>
<evidence type="ECO:0000313" key="6">
    <source>
        <dbReference type="EMBL" id="KAF7558146.1"/>
    </source>
</evidence>
<evidence type="ECO:0000256" key="3">
    <source>
        <dbReference type="ARBA" id="ARBA00022827"/>
    </source>
</evidence>
<evidence type="ECO:0000313" key="7">
    <source>
        <dbReference type="Proteomes" id="UP000722485"/>
    </source>
</evidence>
<dbReference type="InterPro" id="IPR036188">
    <property type="entry name" value="FAD/NAD-bd_sf"/>
</dbReference>
<keyword evidence="4" id="KW-0560">Oxidoreductase</keyword>
<dbReference type="OrthoDB" id="7777654at2759"/>
<dbReference type="SUPFAM" id="SSF51905">
    <property type="entry name" value="FAD/NAD(P)-binding domain"/>
    <property type="match status" value="1"/>
</dbReference>
<dbReference type="Proteomes" id="UP000722485">
    <property type="component" value="Unassembled WGS sequence"/>
</dbReference>
<dbReference type="InterPro" id="IPR027477">
    <property type="entry name" value="Succ_DH/fumarate_Rdtase_cat_sf"/>
</dbReference>
<protein>
    <recommendedName>
        <fullName evidence="5">FAD-dependent oxidoreductase 2 FAD-binding domain-containing protein</fullName>
    </recommendedName>
</protein>
<keyword evidence="7" id="KW-1185">Reference proteome</keyword>
<dbReference type="Gene3D" id="3.90.700.10">
    <property type="entry name" value="Succinate dehydrogenase/fumarate reductase flavoprotein, catalytic domain"/>
    <property type="match status" value="1"/>
</dbReference>
<dbReference type="PANTHER" id="PTHR43400">
    <property type="entry name" value="FUMARATE REDUCTASE"/>
    <property type="match status" value="1"/>
</dbReference>